<gene>
    <name evidence="2" type="ORF">GIX77_00150</name>
    <name evidence="1" type="ORF">GIX80_03330</name>
</gene>
<name>A0A6A8D356_LIMRT</name>
<comment type="caution">
    <text evidence="2">The sequence shown here is derived from an EMBL/GenBank/DDBJ whole genome shotgun (WGS) entry which is preliminary data.</text>
</comment>
<dbReference type="EMBL" id="WJMZ01000003">
    <property type="protein sequence ID" value="MRG83431.1"/>
    <property type="molecule type" value="Genomic_DNA"/>
</dbReference>
<dbReference type="RefSeq" id="WP_153702497.1">
    <property type="nucleotide sequence ID" value="NZ_JAFFPO010000007.1"/>
</dbReference>
<evidence type="ECO:0000313" key="1">
    <source>
        <dbReference type="EMBL" id="MRG83431.1"/>
    </source>
</evidence>
<dbReference type="EMBL" id="WJMX01000001">
    <property type="protein sequence ID" value="MRH79204.1"/>
    <property type="molecule type" value="Genomic_DNA"/>
</dbReference>
<organism evidence="2 4">
    <name type="scientific">Limosilactobacillus reuteri</name>
    <name type="common">Lactobacillus reuteri</name>
    <dbReference type="NCBI Taxonomy" id="1598"/>
    <lineage>
        <taxon>Bacteria</taxon>
        <taxon>Bacillati</taxon>
        <taxon>Bacillota</taxon>
        <taxon>Bacilli</taxon>
        <taxon>Lactobacillales</taxon>
        <taxon>Lactobacillaceae</taxon>
        <taxon>Limosilactobacillus</taxon>
    </lineage>
</organism>
<protein>
    <submittedName>
        <fullName evidence="2">Uncharacterized protein</fullName>
    </submittedName>
</protein>
<reference evidence="3 4" key="1">
    <citation type="submission" date="2019-11" db="EMBL/GenBank/DDBJ databases">
        <title>Draft genome sequence of 12 host-associated Lactobacillus reuteri rodent strains.</title>
        <authorList>
            <person name="Zhang S."/>
            <person name="Ozcam M."/>
            <person name="Van Pijkeren J.P."/>
        </authorList>
    </citation>
    <scope>NUCLEOTIDE SEQUENCE [LARGE SCALE GENOMIC DNA]</scope>
    <source>
        <strain evidence="2 4">CR</strain>
        <strain evidence="1 3">L1604-1</strain>
    </source>
</reference>
<evidence type="ECO:0000313" key="3">
    <source>
        <dbReference type="Proteomes" id="UP000441557"/>
    </source>
</evidence>
<evidence type="ECO:0000313" key="2">
    <source>
        <dbReference type="EMBL" id="MRH79204.1"/>
    </source>
</evidence>
<dbReference type="Proteomes" id="UP000441557">
    <property type="component" value="Unassembled WGS sequence"/>
</dbReference>
<evidence type="ECO:0000313" key="4">
    <source>
        <dbReference type="Proteomes" id="UP000470878"/>
    </source>
</evidence>
<dbReference type="AlphaFoldDB" id="A0A6A8D356"/>
<dbReference type="Proteomes" id="UP000470878">
    <property type="component" value="Unassembled WGS sequence"/>
</dbReference>
<sequence length="53" mass="6117">MLEIIEKQTKEIEQEQINAAIKVAISRANLKELNKIEKLINLKKKELTNNNAN</sequence>
<accession>A0A6A8D356</accession>
<proteinExistence type="predicted"/>